<evidence type="ECO:0000256" key="7">
    <source>
        <dbReference type="ARBA" id="ARBA00022679"/>
    </source>
</evidence>
<evidence type="ECO:0000313" key="13">
    <source>
        <dbReference type="EMBL" id="OII73074.1"/>
    </source>
</evidence>
<gene>
    <name evidence="13" type="ORF">cubi_02305</name>
</gene>
<dbReference type="GO" id="GO:0005634">
    <property type="term" value="C:nucleus"/>
    <property type="evidence" value="ECO:0007669"/>
    <property type="project" value="UniProtKB-SubCell"/>
</dbReference>
<dbReference type="InterPro" id="IPR016181">
    <property type="entry name" value="Acyl_CoA_acyltransferase"/>
</dbReference>
<dbReference type="GO" id="GO:1990189">
    <property type="term" value="F:protein N-terminal-serine acetyltransferase activity"/>
    <property type="evidence" value="ECO:0007669"/>
    <property type="project" value="UniProtKB-EC"/>
</dbReference>
<keyword evidence="14" id="KW-1185">Reference proteome</keyword>
<comment type="catalytic activity">
    <reaction evidence="10">
        <text>N-terminal L-seryl-[histone H2A] + acetyl-CoA = N-terminal N(alpha)-acetyl-L-seryl-[histone H2A] + CoA + H(+)</text>
        <dbReference type="Rhea" id="RHEA:50600"/>
        <dbReference type="Rhea" id="RHEA-COMP:12742"/>
        <dbReference type="Rhea" id="RHEA-COMP:12744"/>
        <dbReference type="ChEBI" id="CHEBI:15378"/>
        <dbReference type="ChEBI" id="CHEBI:57287"/>
        <dbReference type="ChEBI" id="CHEBI:57288"/>
        <dbReference type="ChEBI" id="CHEBI:64738"/>
        <dbReference type="ChEBI" id="CHEBI:83690"/>
        <dbReference type="EC" id="2.3.1.257"/>
    </reaction>
</comment>
<dbReference type="RefSeq" id="XP_028874438.1">
    <property type="nucleotide sequence ID" value="XM_029019317.1"/>
</dbReference>
<dbReference type="GO" id="GO:0005737">
    <property type="term" value="C:cytoplasm"/>
    <property type="evidence" value="ECO:0007669"/>
    <property type="project" value="UniProtKB-SubCell"/>
</dbReference>
<keyword evidence="9" id="KW-0012">Acyltransferase</keyword>
<dbReference type="GO" id="GO:0010485">
    <property type="term" value="F:histone H4 acetyltransferase activity"/>
    <property type="evidence" value="ECO:0007669"/>
    <property type="project" value="InterPro"/>
</dbReference>
<evidence type="ECO:0000256" key="11">
    <source>
        <dbReference type="ARBA" id="ARBA00049524"/>
    </source>
</evidence>
<dbReference type="InterPro" id="IPR000182">
    <property type="entry name" value="GNAT_dom"/>
</dbReference>
<proteinExistence type="inferred from homology"/>
<dbReference type="SUPFAM" id="SSF55729">
    <property type="entry name" value="Acyl-CoA N-acyltransferases (Nat)"/>
    <property type="match status" value="1"/>
</dbReference>
<evidence type="ECO:0000256" key="5">
    <source>
        <dbReference type="ARBA" id="ARBA00015043"/>
    </source>
</evidence>
<sequence length="254" mass="30081">MTQVIKDRKISRKKAIVAYREKKYKDLVGKILKSKDFFSNLFQDSDLIYFKTELTKISNYSNLHIARSSDLSDIHIEKILKITRDNMKILYDENPWGDIWSRGWDDSLKMNELKHYMCNYMIIYERNMDNTVINTIKTDRCSEISFHNDLCSDINILSFLSFRFELEDEIGPINKQIVGYMYELQSSVKRKGYGKLLIDLLFFICNKLKIKKIMCTVLRRNIDAMRFYTKKCGFNVDKISPSLEPYIILSTNTM</sequence>
<dbReference type="VEuPathDB" id="CryptoDB:cubi_02305"/>
<dbReference type="GeneID" id="39979096"/>
<dbReference type="PANTHER" id="PTHR20531">
    <property type="entry name" value="N-ALPHA-ACETYLTRANSFERASE 40"/>
    <property type="match status" value="1"/>
</dbReference>
<evidence type="ECO:0000256" key="6">
    <source>
        <dbReference type="ARBA" id="ARBA00022490"/>
    </source>
</evidence>
<evidence type="ECO:0000256" key="9">
    <source>
        <dbReference type="ARBA" id="ARBA00023315"/>
    </source>
</evidence>
<comment type="subcellular location">
    <subcellularLocation>
        <location evidence="2">Cytoplasm</location>
    </subcellularLocation>
    <subcellularLocation>
        <location evidence="1">Nucleus</location>
    </subcellularLocation>
</comment>
<dbReference type="OrthoDB" id="424551at2759"/>
<dbReference type="Gene3D" id="3.40.630.30">
    <property type="match status" value="1"/>
</dbReference>
<reference evidence="13 14" key="1">
    <citation type="submission" date="2016-10" db="EMBL/GenBank/DDBJ databases">
        <title>Reductive evolution of mitochondrial metabolism and differential evolution of invasion-related proteins in Cryptosporidium.</title>
        <authorList>
            <person name="Liu S."/>
            <person name="Roellig D.M."/>
            <person name="Guo Y."/>
            <person name="Li N."/>
            <person name="Frace M.A."/>
            <person name="Tang K."/>
            <person name="Zhang L."/>
            <person name="Feng Y."/>
            <person name="Xiao L."/>
        </authorList>
    </citation>
    <scope>NUCLEOTIDE SEQUENCE [LARGE SCALE GENOMIC DNA]</scope>
    <source>
        <strain evidence="13">39726</strain>
    </source>
</reference>
<dbReference type="InterPro" id="IPR039949">
    <property type="entry name" value="NAA40"/>
</dbReference>
<dbReference type="PANTHER" id="PTHR20531:SF1">
    <property type="entry name" value="N-ALPHA-ACETYLTRANSFERASE 40"/>
    <property type="match status" value="1"/>
</dbReference>
<keyword evidence="8" id="KW-0539">Nucleus</keyword>
<evidence type="ECO:0000256" key="8">
    <source>
        <dbReference type="ARBA" id="ARBA00023242"/>
    </source>
</evidence>
<comment type="catalytic activity">
    <reaction evidence="11">
        <text>N-terminal L-seryl-[histone H4] + acetyl-CoA = N-terminal N(alpha)-acetyl-L-seryl-[histone H4] + CoA + H(+)</text>
        <dbReference type="Rhea" id="RHEA:50596"/>
        <dbReference type="Rhea" id="RHEA-COMP:12740"/>
        <dbReference type="Rhea" id="RHEA-COMP:12743"/>
        <dbReference type="ChEBI" id="CHEBI:15378"/>
        <dbReference type="ChEBI" id="CHEBI:57287"/>
        <dbReference type="ChEBI" id="CHEBI:57288"/>
        <dbReference type="ChEBI" id="CHEBI:64738"/>
        <dbReference type="ChEBI" id="CHEBI:83690"/>
        <dbReference type="EC" id="2.3.1.257"/>
    </reaction>
</comment>
<evidence type="ECO:0000256" key="2">
    <source>
        <dbReference type="ARBA" id="ARBA00004496"/>
    </source>
</evidence>
<accession>A0A1J4MFN5</accession>
<dbReference type="GO" id="GO:0043998">
    <property type="term" value="F:histone H2A acetyltransferase activity"/>
    <property type="evidence" value="ECO:0007669"/>
    <property type="project" value="InterPro"/>
</dbReference>
<feature type="domain" description="N-acetyltransferase" evidence="12">
    <location>
        <begin position="181"/>
        <end position="234"/>
    </location>
</feature>
<keyword evidence="7" id="KW-0808">Transferase</keyword>
<dbReference type="EC" id="2.3.1.257" evidence="4"/>
<protein>
    <recommendedName>
        <fullName evidence="5">N-alpha-acetyltransferase 40</fullName>
        <ecNumber evidence="4">2.3.1.257</ecNumber>
    </recommendedName>
</protein>
<comment type="similarity">
    <text evidence="3">Belongs to the acetyltransferase family. NAA40 subfamily.</text>
</comment>
<dbReference type="EMBL" id="LRBP01000017">
    <property type="protein sequence ID" value="OII73074.1"/>
    <property type="molecule type" value="Genomic_DNA"/>
</dbReference>
<dbReference type="Pfam" id="PF00583">
    <property type="entry name" value="Acetyltransf_1"/>
    <property type="match status" value="1"/>
</dbReference>
<keyword evidence="6" id="KW-0963">Cytoplasm</keyword>
<evidence type="ECO:0000256" key="4">
    <source>
        <dbReference type="ARBA" id="ARBA00012950"/>
    </source>
</evidence>
<evidence type="ECO:0000256" key="1">
    <source>
        <dbReference type="ARBA" id="ARBA00004123"/>
    </source>
</evidence>
<comment type="caution">
    <text evidence="13">The sequence shown here is derived from an EMBL/GenBank/DDBJ whole genome shotgun (WGS) entry which is preliminary data.</text>
</comment>
<organism evidence="13 14">
    <name type="scientific">Cryptosporidium ubiquitum</name>
    <dbReference type="NCBI Taxonomy" id="857276"/>
    <lineage>
        <taxon>Eukaryota</taxon>
        <taxon>Sar</taxon>
        <taxon>Alveolata</taxon>
        <taxon>Apicomplexa</taxon>
        <taxon>Conoidasida</taxon>
        <taxon>Coccidia</taxon>
        <taxon>Eucoccidiorida</taxon>
        <taxon>Eimeriorina</taxon>
        <taxon>Cryptosporidiidae</taxon>
        <taxon>Cryptosporidium</taxon>
    </lineage>
</organism>
<evidence type="ECO:0000259" key="12">
    <source>
        <dbReference type="Pfam" id="PF00583"/>
    </source>
</evidence>
<dbReference type="AlphaFoldDB" id="A0A1J4MFN5"/>
<evidence type="ECO:0000256" key="10">
    <source>
        <dbReference type="ARBA" id="ARBA00047821"/>
    </source>
</evidence>
<dbReference type="Proteomes" id="UP000186176">
    <property type="component" value="Unassembled WGS sequence"/>
</dbReference>
<name>A0A1J4MFN5_9CRYT</name>
<evidence type="ECO:0000256" key="3">
    <source>
        <dbReference type="ARBA" id="ARBA00008870"/>
    </source>
</evidence>
<evidence type="ECO:0000313" key="14">
    <source>
        <dbReference type="Proteomes" id="UP000186176"/>
    </source>
</evidence>